<protein>
    <submittedName>
        <fullName evidence="2">Uncharacterized protein</fullName>
    </submittedName>
</protein>
<evidence type="ECO:0000313" key="2">
    <source>
        <dbReference type="EMBL" id="GBO40606.1"/>
    </source>
</evidence>
<feature type="compositionally biased region" description="Basic residues" evidence="1">
    <location>
        <begin position="1"/>
        <end position="18"/>
    </location>
</feature>
<accession>A0A4Y2WUZ1</accession>
<keyword evidence="3" id="KW-1185">Reference proteome</keyword>
<sequence length="69" mass="8005">MATLRFRRRKTMSSRLGRRALQSEETEFNTSAMKSMHVRFSHRIVSSVNPHIGAIRIGFQNGPEKEMGW</sequence>
<evidence type="ECO:0000256" key="1">
    <source>
        <dbReference type="SAM" id="MobiDB-lite"/>
    </source>
</evidence>
<name>A0A4Y2WUZ1_ARAVE</name>
<organism evidence="2 3">
    <name type="scientific">Araneus ventricosus</name>
    <name type="common">Orbweaver spider</name>
    <name type="synonym">Epeira ventricosa</name>
    <dbReference type="NCBI Taxonomy" id="182803"/>
    <lineage>
        <taxon>Eukaryota</taxon>
        <taxon>Metazoa</taxon>
        <taxon>Ecdysozoa</taxon>
        <taxon>Arthropoda</taxon>
        <taxon>Chelicerata</taxon>
        <taxon>Arachnida</taxon>
        <taxon>Araneae</taxon>
        <taxon>Araneomorphae</taxon>
        <taxon>Entelegynae</taxon>
        <taxon>Araneoidea</taxon>
        <taxon>Araneidae</taxon>
        <taxon>Araneus</taxon>
    </lineage>
</organism>
<dbReference type="EMBL" id="BGPR01065887">
    <property type="protein sequence ID" value="GBO40606.1"/>
    <property type="molecule type" value="Genomic_DNA"/>
</dbReference>
<reference evidence="2 3" key="1">
    <citation type="journal article" date="2019" name="Sci. Rep.">
        <title>Orb-weaving spider Araneus ventricosus genome elucidates the spidroin gene catalogue.</title>
        <authorList>
            <person name="Kono N."/>
            <person name="Nakamura H."/>
            <person name="Ohtoshi R."/>
            <person name="Moran D.A.P."/>
            <person name="Shinohara A."/>
            <person name="Yoshida Y."/>
            <person name="Fujiwara M."/>
            <person name="Mori M."/>
            <person name="Tomita M."/>
            <person name="Arakawa K."/>
        </authorList>
    </citation>
    <scope>NUCLEOTIDE SEQUENCE [LARGE SCALE GENOMIC DNA]</scope>
</reference>
<gene>
    <name evidence="2" type="ORF">AVEN_149522_1</name>
</gene>
<proteinExistence type="predicted"/>
<feature type="non-terminal residue" evidence="2">
    <location>
        <position position="69"/>
    </location>
</feature>
<comment type="caution">
    <text evidence="2">The sequence shown here is derived from an EMBL/GenBank/DDBJ whole genome shotgun (WGS) entry which is preliminary data.</text>
</comment>
<evidence type="ECO:0000313" key="3">
    <source>
        <dbReference type="Proteomes" id="UP000499080"/>
    </source>
</evidence>
<dbReference type="Proteomes" id="UP000499080">
    <property type="component" value="Unassembled WGS sequence"/>
</dbReference>
<feature type="region of interest" description="Disordered" evidence="1">
    <location>
        <begin position="1"/>
        <end position="23"/>
    </location>
</feature>
<dbReference type="AlphaFoldDB" id="A0A4Y2WUZ1"/>